<dbReference type="STRING" id="1123062.SAMN02745775_1011123"/>
<dbReference type="Pfam" id="PF03466">
    <property type="entry name" value="LysR_substrate"/>
    <property type="match status" value="1"/>
</dbReference>
<evidence type="ECO:0000313" key="7">
    <source>
        <dbReference type="Proteomes" id="UP000199473"/>
    </source>
</evidence>
<keyword evidence="2" id="KW-0805">Transcription regulation</keyword>
<keyword evidence="3 6" id="KW-0238">DNA-binding</keyword>
<gene>
    <name evidence="6" type="ORF">SAMN02745775_1011123</name>
</gene>
<dbReference type="Pfam" id="PF00126">
    <property type="entry name" value="HTH_1"/>
    <property type="match status" value="1"/>
</dbReference>
<dbReference type="InterPro" id="IPR036390">
    <property type="entry name" value="WH_DNA-bd_sf"/>
</dbReference>
<dbReference type="Gene3D" id="3.40.190.290">
    <property type="match status" value="1"/>
</dbReference>
<dbReference type="GO" id="GO:0003700">
    <property type="term" value="F:DNA-binding transcription factor activity"/>
    <property type="evidence" value="ECO:0007669"/>
    <property type="project" value="InterPro"/>
</dbReference>
<comment type="similarity">
    <text evidence="1">Belongs to the LysR transcriptional regulatory family.</text>
</comment>
<dbReference type="SUPFAM" id="SSF53850">
    <property type="entry name" value="Periplasmic binding protein-like II"/>
    <property type="match status" value="1"/>
</dbReference>
<dbReference type="PANTHER" id="PTHR30419">
    <property type="entry name" value="HTH-TYPE TRANSCRIPTIONAL REGULATOR YBHD"/>
    <property type="match status" value="1"/>
</dbReference>
<dbReference type="InterPro" id="IPR050950">
    <property type="entry name" value="HTH-type_LysR_regulators"/>
</dbReference>
<feature type="domain" description="HTH lysR-type" evidence="5">
    <location>
        <begin position="14"/>
        <end position="71"/>
    </location>
</feature>
<evidence type="ECO:0000256" key="3">
    <source>
        <dbReference type="ARBA" id="ARBA00023125"/>
    </source>
</evidence>
<dbReference type="SUPFAM" id="SSF46785">
    <property type="entry name" value="Winged helix' DNA-binding domain"/>
    <property type="match status" value="1"/>
</dbReference>
<keyword evidence="4" id="KW-0804">Transcription</keyword>
<dbReference type="GO" id="GO:0003677">
    <property type="term" value="F:DNA binding"/>
    <property type="evidence" value="ECO:0007669"/>
    <property type="project" value="UniProtKB-KW"/>
</dbReference>
<dbReference type="InterPro" id="IPR005119">
    <property type="entry name" value="LysR_subst-bd"/>
</dbReference>
<dbReference type="PROSITE" id="PS50931">
    <property type="entry name" value="HTH_LYSR"/>
    <property type="match status" value="1"/>
</dbReference>
<dbReference type="FunFam" id="1.10.10.10:FF:000001">
    <property type="entry name" value="LysR family transcriptional regulator"/>
    <property type="match status" value="1"/>
</dbReference>
<evidence type="ECO:0000313" key="6">
    <source>
        <dbReference type="EMBL" id="SFK28952.1"/>
    </source>
</evidence>
<evidence type="ECO:0000256" key="2">
    <source>
        <dbReference type="ARBA" id="ARBA00023015"/>
    </source>
</evidence>
<dbReference type="Proteomes" id="UP000199473">
    <property type="component" value="Unassembled WGS sequence"/>
</dbReference>
<dbReference type="AlphaFoldDB" id="A0A1I3YAW6"/>
<dbReference type="EMBL" id="FOSQ01000001">
    <property type="protein sequence ID" value="SFK28952.1"/>
    <property type="molecule type" value="Genomic_DNA"/>
</dbReference>
<sequence>MKPRYRPNWATLGLDLVTLRIFAAAAEERSLARAAEREHIAQSAVSRRIAELEGRVGVQLLRRHDRGVEPTAAGLMLLDRLADLFGLLERMAAELDAHAGGARGSVVLHANISAISGRLPDLLSSFLQAHPGLRVSLEERTSVEILHAVQTGVAELGLFSATVPVPEGLTVLPWREDPLMVLLPPGHPLAARAGLRLADLLDEPFVGLQDPSALQRLYRAEAARIGGHLRERVLVASFDGVRRLVEAGLGLSILPAAAMPAGGALPTRRLEEPWAVRPLALCLRQPEGLSAAARLLVGHLTSP</sequence>
<dbReference type="PANTHER" id="PTHR30419:SF2">
    <property type="entry name" value="LYSR FAMILY TRANSCRIPTIONAL REGULATOR"/>
    <property type="match status" value="1"/>
</dbReference>
<dbReference type="RefSeq" id="WP_175533754.1">
    <property type="nucleotide sequence ID" value="NZ_FOSQ01000001.1"/>
</dbReference>
<dbReference type="PRINTS" id="PR00039">
    <property type="entry name" value="HTHLYSR"/>
</dbReference>
<dbReference type="Gene3D" id="1.10.10.10">
    <property type="entry name" value="Winged helix-like DNA-binding domain superfamily/Winged helix DNA-binding domain"/>
    <property type="match status" value="1"/>
</dbReference>
<protein>
    <submittedName>
        <fullName evidence="6">DNA-binding transcriptional regulator, LysR family</fullName>
    </submittedName>
</protein>
<name>A0A1I3YAW6_9PROT</name>
<dbReference type="GO" id="GO:0005829">
    <property type="term" value="C:cytosol"/>
    <property type="evidence" value="ECO:0007669"/>
    <property type="project" value="TreeGrafter"/>
</dbReference>
<reference evidence="6 7" key="1">
    <citation type="submission" date="2016-10" db="EMBL/GenBank/DDBJ databases">
        <authorList>
            <person name="de Groot N.N."/>
        </authorList>
    </citation>
    <scope>NUCLEOTIDE SEQUENCE [LARGE SCALE GENOMIC DNA]</scope>
    <source>
        <strain evidence="6 7">DSM 19981</strain>
    </source>
</reference>
<dbReference type="InterPro" id="IPR036388">
    <property type="entry name" value="WH-like_DNA-bd_sf"/>
</dbReference>
<dbReference type="InterPro" id="IPR000847">
    <property type="entry name" value="LysR_HTH_N"/>
</dbReference>
<evidence type="ECO:0000259" key="5">
    <source>
        <dbReference type="PROSITE" id="PS50931"/>
    </source>
</evidence>
<accession>A0A1I3YAW6</accession>
<evidence type="ECO:0000256" key="1">
    <source>
        <dbReference type="ARBA" id="ARBA00009437"/>
    </source>
</evidence>
<keyword evidence="7" id="KW-1185">Reference proteome</keyword>
<evidence type="ECO:0000256" key="4">
    <source>
        <dbReference type="ARBA" id="ARBA00023163"/>
    </source>
</evidence>
<organism evidence="6 7">
    <name type="scientific">Falsiroseomonas stagni DSM 19981</name>
    <dbReference type="NCBI Taxonomy" id="1123062"/>
    <lineage>
        <taxon>Bacteria</taxon>
        <taxon>Pseudomonadati</taxon>
        <taxon>Pseudomonadota</taxon>
        <taxon>Alphaproteobacteria</taxon>
        <taxon>Acetobacterales</taxon>
        <taxon>Roseomonadaceae</taxon>
        <taxon>Falsiroseomonas</taxon>
    </lineage>
</organism>
<proteinExistence type="inferred from homology"/>